<dbReference type="EMBL" id="JAAAID010004567">
    <property type="protein sequence ID" value="KAF9992729.1"/>
    <property type="molecule type" value="Genomic_DNA"/>
</dbReference>
<proteinExistence type="predicted"/>
<organism evidence="2 3">
    <name type="scientific">Entomortierella chlamydospora</name>
    <dbReference type="NCBI Taxonomy" id="101097"/>
    <lineage>
        <taxon>Eukaryota</taxon>
        <taxon>Fungi</taxon>
        <taxon>Fungi incertae sedis</taxon>
        <taxon>Mucoromycota</taxon>
        <taxon>Mortierellomycotina</taxon>
        <taxon>Mortierellomycetes</taxon>
        <taxon>Mortierellales</taxon>
        <taxon>Mortierellaceae</taxon>
        <taxon>Entomortierella</taxon>
    </lineage>
</organism>
<name>A0A9P6MCR0_9FUNG</name>
<reference evidence="2" key="1">
    <citation type="journal article" date="2020" name="Fungal Divers.">
        <title>Resolving the Mortierellaceae phylogeny through synthesis of multi-gene phylogenetics and phylogenomics.</title>
        <authorList>
            <person name="Vandepol N."/>
            <person name="Liber J."/>
            <person name="Desiro A."/>
            <person name="Na H."/>
            <person name="Kennedy M."/>
            <person name="Barry K."/>
            <person name="Grigoriev I.V."/>
            <person name="Miller A.N."/>
            <person name="O'Donnell K."/>
            <person name="Stajich J.E."/>
            <person name="Bonito G."/>
        </authorList>
    </citation>
    <scope>NUCLEOTIDE SEQUENCE</scope>
    <source>
        <strain evidence="2">NRRL 2769</strain>
    </source>
</reference>
<protein>
    <submittedName>
        <fullName evidence="2">Uncharacterized protein</fullName>
    </submittedName>
</protein>
<dbReference type="AlphaFoldDB" id="A0A9P6MCR0"/>
<dbReference type="Proteomes" id="UP000703661">
    <property type="component" value="Unassembled WGS sequence"/>
</dbReference>
<comment type="caution">
    <text evidence="2">The sequence shown here is derived from an EMBL/GenBank/DDBJ whole genome shotgun (WGS) entry which is preliminary data.</text>
</comment>
<accession>A0A9P6MCR0</accession>
<evidence type="ECO:0000313" key="2">
    <source>
        <dbReference type="EMBL" id="KAF9992729.1"/>
    </source>
</evidence>
<feature type="region of interest" description="Disordered" evidence="1">
    <location>
        <begin position="15"/>
        <end position="34"/>
    </location>
</feature>
<evidence type="ECO:0000256" key="1">
    <source>
        <dbReference type="SAM" id="MobiDB-lite"/>
    </source>
</evidence>
<evidence type="ECO:0000313" key="3">
    <source>
        <dbReference type="Proteomes" id="UP000703661"/>
    </source>
</evidence>
<gene>
    <name evidence="2" type="ORF">BGZ80_008433</name>
</gene>
<keyword evidence="3" id="KW-1185">Reference proteome</keyword>
<sequence length="115" mass="12934">MGPMNKEFYSILLLKEAPAEQDPNDSHHRNDPYKTAIHSLTPENVETTVEYLAPLTTVYPECTLLSNAISEGYPNTPYHPHQMTSDSNESIWAFAVTSQNAVRAMEKALQRQSDP</sequence>
<feature type="non-terminal residue" evidence="2">
    <location>
        <position position="115"/>
    </location>
</feature>